<reference evidence="2 3" key="1">
    <citation type="submission" date="2020-08" db="EMBL/GenBank/DDBJ databases">
        <title>Sequencing the genomes of 1000 actinobacteria strains.</title>
        <authorList>
            <person name="Klenk H.-P."/>
        </authorList>
    </citation>
    <scope>NUCLEOTIDE SEQUENCE [LARGE SCALE GENOMIC DNA]</scope>
    <source>
        <strain evidence="2 3">DSM 19600</strain>
    </source>
</reference>
<dbReference type="Proteomes" id="UP000549113">
    <property type="component" value="Unassembled WGS sequence"/>
</dbReference>
<comment type="caution">
    <text evidence="2">The sequence shown here is derived from an EMBL/GenBank/DDBJ whole genome shotgun (WGS) entry which is preliminary data.</text>
</comment>
<evidence type="ECO:0000313" key="3">
    <source>
        <dbReference type="Proteomes" id="UP000549113"/>
    </source>
</evidence>
<name>A0AA40SNR5_9MICO</name>
<protein>
    <submittedName>
        <fullName evidence="2">Peptidoglycan hydrolase-like protein with peptidoglycan-binding domain</fullName>
    </submittedName>
</protein>
<dbReference type="AlphaFoldDB" id="A0AA40SNR5"/>
<keyword evidence="3" id="KW-1185">Reference proteome</keyword>
<dbReference type="Pfam" id="PF01471">
    <property type="entry name" value="PG_binding_1"/>
    <property type="match status" value="1"/>
</dbReference>
<feature type="domain" description="Peptidoglycan binding-like" evidence="1">
    <location>
        <begin position="116"/>
        <end position="165"/>
    </location>
</feature>
<dbReference type="Gene3D" id="1.10.101.10">
    <property type="entry name" value="PGBD-like superfamily/PGBD"/>
    <property type="match status" value="1"/>
</dbReference>
<dbReference type="InterPro" id="IPR036365">
    <property type="entry name" value="PGBD-like_sf"/>
</dbReference>
<dbReference type="InterPro" id="IPR002477">
    <property type="entry name" value="Peptidoglycan-bd-like"/>
</dbReference>
<gene>
    <name evidence="2" type="ORF">BKA10_001360</name>
</gene>
<sequence>MGWLVGGLVLVGLGAGVGWAAATVLTPAEDPLEATEFTYVAVAPGEVGSSINLNTVAEWAPVPVGANKATGTVTEVVVAAGDEVQQGSVLYRVDERPVVVAQGDVPAYRPIESGVRGDDVAQLQRMLDALGFYSGDIDGRAMWSTTAAVRAWQKSLGVEQTGTVGVGDVIFVPTLPTRVSLDTEVISRGASVSGGEAVLRGLPASPSFTVPVTDSQAGMMPPGTRVEIASPEGGEWIGFVVDQRRDEQSGTVIVSLSGVDDSVICGDECGQIPVTGQAPLPSRIVTVETVAGLVVPSAALVTGGDGQIAVIDEDGERIPVTMTASARGMSVVDGVADGTRVRVPASGTTS</sequence>
<dbReference type="SUPFAM" id="SSF47090">
    <property type="entry name" value="PGBD-like"/>
    <property type="match status" value="1"/>
</dbReference>
<keyword evidence="2" id="KW-0378">Hydrolase</keyword>
<proteinExistence type="predicted"/>
<dbReference type="RefSeq" id="WP_248198903.1">
    <property type="nucleotide sequence ID" value="NZ_BAABCO010000001.1"/>
</dbReference>
<evidence type="ECO:0000259" key="1">
    <source>
        <dbReference type="Pfam" id="PF01471"/>
    </source>
</evidence>
<evidence type="ECO:0000313" key="2">
    <source>
        <dbReference type="EMBL" id="MBB4139566.1"/>
    </source>
</evidence>
<accession>A0AA40SNR5</accession>
<dbReference type="InterPro" id="IPR036366">
    <property type="entry name" value="PGBDSf"/>
</dbReference>
<dbReference type="EMBL" id="JACIFH010000001">
    <property type="protein sequence ID" value="MBB4139566.1"/>
    <property type="molecule type" value="Genomic_DNA"/>
</dbReference>
<dbReference type="GO" id="GO:0016787">
    <property type="term" value="F:hydrolase activity"/>
    <property type="evidence" value="ECO:0007669"/>
    <property type="project" value="UniProtKB-KW"/>
</dbReference>
<organism evidence="2 3">
    <name type="scientific">Microbacterium invictum</name>
    <dbReference type="NCBI Taxonomy" id="515415"/>
    <lineage>
        <taxon>Bacteria</taxon>
        <taxon>Bacillati</taxon>
        <taxon>Actinomycetota</taxon>
        <taxon>Actinomycetes</taxon>
        <taxon>Micrococcales</taxon>
        <taxon>Microbacteriaceae</taxon>
        <taxon>Microbacterium</taxon>
    </lineage>
</organism>